<reference evidence="9" key="1">
    <citation type="journal article" date="2010" name="Genome Biol.">
        <title>Genome sequence of the necrotrophic plant pathogen Pythium ultimum reveals original pathogenicity mechanisms and effector repertoire.</title>
        <authorList>
            <person name="Levesque C.A."/>
            <person name="Brouwer H."/>
            <person name="Cano L."/>
            <person name="Hamilton J.P."/>
            <person name="Holt C."/>
            <person name="Huitema E."/>
            <person name="Raffaele S."/>
            <person name="Robideau G.P."/>
            <person name="Thines M."/>
            <person name="Win J."/>
            <person name="Zerillo M.M."/>
            <person name="Beakes G.W."/>
            <person name="Boore J.L."/>
            <person name="Busam D."/>
            <person name="Dumas B."/>
            <person name="Ferriera S."/>
            <person name="Fuerstenberg S.I."/>
            <person name="Gachon C.M."/>
            <person name="Gaulin E."/>
            <person name="Govers F."/>
            <person name="Grenville-Briggs L."/>
            <person name="Horner N."/>
            <person name="Hostetler J."/>
            <person name="Jiang R.H."/>
            <person name="Johnson J."/>
            <person name="Krajaejun T."/>
            <person name="Lin H."/>
            <person name="Meijer H.J."/>
            <person name="Moore B."/>
            <person name="Morris P."/>
            <person name="Phuntmart V."/>
            <person name="Puiu D."/>
            <person name="Shetty J."/>
            <person name="Stajich J.E."/>
            <person name="Tripathy S."/>
            <person name="Wawra S."/>
            <person name="van West P."/>
            <person name="Whitty B.R."/>
            <person name="Coutinho P.M."/>
            <person name="Henrissat B."/>
            <person name="Martin F."/>
            <person name="Thomas P.D."/>
            <person name="Tyler B.M."/>
            <person name="De Vries R.P."/>
            <person name="Kamoun S."/>
            <person name="Yandell M."/>
            <person name="Tisserat N."/>
            <person name="Buell C.R."/>
        </authorList>
    </citation>
    <scope>NUCLEOTIDE SEQUENCE</scope>
    <source>
        <strain evidence="9">DAOM:BR144</strain>
    </source>
</reference>
<dbReference type="PANTHER" id="PTHR13563:SF13">
    <property type="entry name" value="TRNA METHYLTRANSFERASE 10 HOMOLOG A"/>
    <property type="match status" value="1"/>
</dbReference>
<evidence type="ECO:0000256" key="2">
    <source>
        <dbReference type="ARBA" id="ARBA00022603"/>
    </source>
</evidence>
<evidence type="ECO:0000256" key="5">
    <source>
        <dbReference type="ARBA" id="ARBA00048434"/>
    </source>
</evidence>
<dbReference type="HOGENOM" id="CLU_034384_2_0_1"/>
<dbReference type="Proteomes" id="UP000019132">
    <property type="component" value="Unassembled WGS sequence"/>
</dbReference>
<evidence type="ECO:0000313" key="8">
    <source>
        <dbReference type="EnsemblProtists" id="PYU1_T005752"/>
    </source>
</evidence>
<dbReference type="InterPro" id="IPR007356">
    <property type="entry name" value="tRNA_m1G_MeTrfase_euk"/>
</dbReference>
<dbReference type="VEuPathDB" id="FungiDB:PYU1_G005741"/>
<organism evidence="8 9">
    <name type="scientific">Globisporangium ultimum (strain ATCC 200006 / CBS 805.95 / DAOM BR144)</name>
    <name type="common">Pythium ultimum</name>
    <dbReference type="NCBI Taxonomy" id="431595"/>
    <lineage>
        <taxon>Eukaryota</taxon>
        <taxon>Sar</taxon>
        <taxon>Stramenopiles</taxon>
        <taxon>Oomycota</taxon>
        <taxon>Peronosporomycetes</taxon>
        <taxon>Pythiales</taxon>
        <taxon>Pythiaceae</taxon>
        <taxon>Globisporangium</taxon>
    </lineage>
</organism>
<dbReference type="Gene3D" id="3.40.1280.30">
    <property type="match status" value="1"/>
</dbReference>
<protein>
    <recommendedName>
        <fullName evidence="1">tRNA (guanine(9)-N(1))-methyltransferase</fullName>
        <ecNumber evidence="1">2.1.1.221</ecNumber>
    </recommendedName>
</protein>
<evidence type="ECO:0000256" key="3">
    <source>
        <dbReference type="ARBA" id="ARBA00022679"/>
    </source>
</evidence>
<feature type="compositionally biased region" description="Acidic residues" evidence="6">
    <location>
        <begin position="1"/>
        <end position="10"/>
    </location>
</feature>
<dbReference type="InterPro" id="IPR028564">
    <property type="entry name" value="MT_TRM10-typ"/>
</dbReference>
<feature type="region of interest" description="Disordered" evidence="6">
    <location>
        <begin position="1"/>
        <end position="46"/>
    </location>
</feature>
<dbReference type="EnsemblProtists" id="PYU1_T005752">
    <property type="protein sequence ID" value="PYU1_T005752"/>
    <property type="gene ID" value="PYU1_G005741"/>
</dbReference>
<feature type="domain" description="SAM-dependent MTase TRM10-type" evidence="7">
    <location>
        <begin position="79"/>
        <end position="270"/>
    </location>
</feature>
<dbReference type="STRING" id="431595.K3WLB0"/>
<dbReference type="InterPro" id="IPR038459">
    <property type="entry name" value="MT_TRM10-typ_sf"/>
</dbReference>
<evidence type="ECO:0000256" key="6">
    <source>
        <dbReference type="SAM" id="MobiDB-lite"/>
    </source>
</evidence>
<dbReference type="GO" id="GO:0002939">
    <property type="term" value="P:tRNA N1-guanine methylation"/>
    <property type="evidence" value="ECO:0007669"/>
    <property type="project" value="TreeGrafter"/>
</dbReference>
<keyword evidence="4" id="KW-0949">S-adenosyl-L-methionine</keyword>
<evidence type="ECO:0000256" key="1">
    <source>
        <dbReference type="ARBA" id="ARBA00012797"/>
    </source>
</evidence>
<dbReference type="PROSITE" id="PS51675">
    <property type="entry name" value="SAM_MT_TRM10"/>
    <property type="match status" value="1"/>
</dbReference>
<dbReference type="InParanoid" id="K3WLB0"/>
<name>K3WLB0_GLOUD</name>
<dbReference type="eggNOG" id="KOG2967">
    <property type="taxonomic scope" value="Eukaryota"/>
</dbReference>
<evidence type="ECO:0000256" key="4">
    <source>
        <dbReference type="ARBA" id="ARBA00022691"/>
    </source>
</evidence>
<keyword evidence="9" id="KW-1185">Reference proteome</keyword>
<dbReference type="FunCoup" id="K3WLB0">
    <property type="interactions" value="192"/>
</dbReference>
<dbReference type="GO" id="GO:0000049">
    <property type="term" value="F:tRNA binding"/>
    <property type="evidence" value="ECO:0007669"/>
    <property type="project" value="TreeGrafter"/>
</dbReference>
<proteinExistence type="predicted"/>
<dbReference type="OMA" id="ALQAWFP"/>
<dbReference type="PANTHER" id="PTHR13563">
    <property type="entry name" value="TRNA (GUANINE-9-) METHYLTRANSFERASE"/>
    <property type="match status" value="1"/>
</dbReference>
<accession>K3WLB0</accession>
<dbReference type="GO" id="GO:0005634">
    <property type="term" value="C:nucleus"/>
    <property type="evidence" value="ECO:0007669"/>
    <property type="project" value="TreeGrafter"/>
</dbReference>
<sequence length="270" mass="30619">MDQVNNEEEASTAVANKQYVQRADNAPLPQNRGADDQTRAKVKRPARERKKLVRFELLHSMTIEERRQYLLAEEAQKRERQRMLERTLSATDGVQRLAIDLNFDAIMNDKELRSLAKQMKLSYGSVKQMATPFQLHFLNCSEPLQQSLARFSADKWRVHWHHDAHVTDIVAPSDVVYLSPDSPNVLTALDATKIYVIGGIVDKSRKKGATLNAATSAGVTTARLPIQEYITERLDHILNVNTVVDVLISFQKTGDWAHALTHTLPQWRGV</sequence>
<keyword evidence="2" id="KW-0489">Methyltransferase</keyword>
<dbReference type="CDD" id="cd18089">
    <property type="entry name" value="SPOUT_Trm10-like"/>
    <property type="match status" value="1"/>
</dbReference>
<comment type="catalytic activity">
    <reaction evidence="5">
        <text>guanosine(9) in tRNA + S-adenosyl-L-methionine = N(1)-methylguanosine(9) in tRNA + S-adenosyl-L-homocysteine + H(+)</text>
        <dbReference type="Rhea" id="RHEA:43156"/>
        <dbReference type="Rhea" id="RHEA-COMP:10367"/>
        <dbReference type="Rhea" id="RHEA-COMP:10368"/>
        <dbReference type="ChEBI" id="CHEBI:15378"/>
        <dbReference type="ChEBI" id="CHEBI:57856"/>
        <dbReference type="ChEBI" id="CHEBI:59789"/>
        <dbReference type="ChEBI" id="CHEBI:73542"/>
        <dbReference type="ChEBI" id="CHEBI:74269"/>
        <dbReference type="EC" id="2.1.1.221"/>
    </reaction>
</comment>
<evidence type="ECO:0000259" key="7">
    <source>
        <dbReference type="PROSITE" id="PS51675"/>
    </source>
</evidence>
<keyword evidence="3" id="KW-0808">Transferase</keyword>
<dbReference type="EC" id="2.1.1.221" evidence="1"/>
<reference evidence="8" key="3">
    <citation type="submission" date="2015-02" db="UniProtKB">
        <authorList>
            <consortium name="EnsemblProtists"/>
        </authorList>
    </citation>
    <scope>IDENTIFICATION</scope>
    <source>
        <strain evidence="8">DAOM BR144</strain>
    </source>
</reference>
<evidence type="ECO:0000313" key="9">
    <source>
        <dbReference type="Proteomes" id="UP000019132"/>
    </source>
</evidence>
<dbReference type="EMBL" id="GL376573">
    <property type="status" value="NOT_ANNOTATED_CDS"/>
    <property type="molecule type" value="Genomic_DNA"/>
</dbReference>
<reference evidence="9" key="2">
    <citation type="submission" date="2010-04" db="EMBL/GenBank/DDBJ databases">
        <authorList>
            <person name="Buell R."/>
            <person name="Hamilton J."/>
            <person name="Hostetler J."/>
        </authorList>
    </citation>
    <scope>NUCLEOTIDE SEQUENCE [LARGE SCALE GENOMIC DNA]</scope>
    <source>
        <strain evidence="9">DAOM:BR144</strain>
    </source>
</reference>
<dbReference type="AlphaFoldDB" id="K3WLB0"/>
<dbReference type="GO" id="GO:0052905">
    <property type="term" value="F:tRNA (guanosine(9)-N1)-methyltransferase activity"/>
    <property type="evidence" value="ECO:0007669"/>
    <property type="project" value="UniProtKB-EC"/>
</dbReference>